<feature type="chain" id="PRO_5022847793" description="DUF4159 domain-containing protein" evidence="1">
    <location>
        <begin position="30"/>
        <end position="764"/>
    </location>
</feature>
<proteinExistence type="predicted"/>
<dbReference type="SUPFAM" id="SSF48239">
    <property type="entry name" value="Terpenoid cyclases/Protein prenyltransferases"/>
    <property type="match status" value="1"/>
</dbReference>
<sequence length="764" mass="84029" precursor="true">MPSPSQCRARLLAAVAILAAAAAAAPSQAGVTREEVERSIRDGVRYLKQQQRPDGSWRDAEDDARTGTTSLVTLALLTAGEKPDSPEVAAAIRYLRRFGPDDLNSTYAIALQTMAFAAAEPEKDLLRIANNAGWLEAAQIRANDPVPWPGSWTYSRSKRAQPGDGSNTQYALLGLNAAVEAGVPVKPEVWALARTYWEKSQKGDGSWAYKPDSAATTASMTCAGLSSLVITGLKRTQGLESLDGDAIRNCGKGAAGSRGLQQAIDWLASHFQVGKNVGNGQQWKYYYLYGLERAGRLAGIRFFGNHDWYRLGAEELVHDQNRLGGFWEGVLIEGDRNVATSFALLFLAKGRAPVLINKLAHGPRGDWNNDPDDVRNLVSVVSRDWKSLLTWQVVNPSTATVTDLMQAPIAFLNGHRAPVLDEQGRRNLRDFVEQGGFILADACCGSKEFDEGFRALVHAVFPEEEYRLRELSPDHPVWRARHLLTPADHPLWGIEHGCRTVVIYSPTDLSCYWNQAERSPENPAVVLATKVGQNIVDYATGRELPPDKLVLREARDFRAELPHRNALRIAKLQHGGQWNVAPLAVPNLMNVLRDRPLYFDVVINHKEMLPSDPSLIYYPLAYLHGRAAFSFNKDDMDALRKHLQPGGGTIFGDAACGSPAFDAAFRRFVAELLPGTPMTPIPRDDPLYKVGSDLSDCQYTKAAGGGKDYPQLEGVKIDGHWAVIYSRYDIGCALERHSGLDCKGYTYESAIKIAANIVIYSTLP</sequence>
<evidence type="ECO:0000313" key="3">
    <source>
        <dbReference type="EMBL" id="QEH38313.1"/>
    </source>
</evidence>
<feature type="signal peptide" evidence="1">
    <location>
        <begin position="1"/>
        <end position="29"/>
    </location>
</feature>
<dbReference type="Pfam" id="PF13709">
    <property type="entry name" value="DUF4159"/>
    <property type="match status" value="2"/>
</dbReference>
<dbReference type="EMBL" id="CP042997">
    <property type="protein sequence ID" value="QEH38313.1"/>
    <property type="molecule type" value="Genomic_DNA"/>
</dbReference>
<dbReference type="AlphaFoldDB" id="A0A5B9WCU3"/>
<protein>
    <recommendedName>
        <fullName evidence="2">DUF4159 domain-containing protein</fullName>
    </recommendedName>
</protein>
<dbReference type="Proteomes" id="UP000324233">
    <property type="component" value="Chromosome"/>
</dbReference>
<reference evidence="3 4" key="1">
    <citation type="submission" date="2019-08" db="EMBL/GenBank/DDBJ databases">
        <title>Deep-cultivation of Planctomycetes and their phenomic and genomic characterization uncovers novel biology.</title>
        <authorList>
            <person name="Wiegand S."/>
            <person name="Jogler M."/>
            <person name="Boedeker C."/>
            <person name="Pinto D."/>
            <person name="Vollmers J."/>
            <person name="Rivas-Marin E."/>
            <person name="Kohn T."/>
            <person name="Peeters S.H."/>
            <person name="Heuer A."/>
            <person name="Rast P."/>
            <person name="Oberbeckmann S."/>
            <person name="Bunk B."/>
            <person name="Jeske O."/>
            <person name="Meyerdierks A."/>
            <person name="Storesund J.E."/>
            <person name="Kallscheuer N."/>
            <person name="Luecker S."/>
            <person name="Lage O.M."/>
            <person name="Pohl T."/>
            <person name="Merkel B.J."/>
            <person name="Hornburger P."/>
            <person name="Mueller R.-W."/>
            <person name="Bruemmer F."/>
            <person name="Labrenz M."/>
            <person name="Spormann A.M."/>
            <person name="Op den Camp H."/>
            <person name="Overmann J."/>
            <person name="Amann R."/>
            <person name="Jetten M.S.M."/>
            <person name="Mascher T."/>
            <person name="Medema M.H."/>
            <person name="Devos D.P."/>
            <person name="Kaster A.-K."/>
            <person name="Ovreas L."/>
            <person name="Rohde M."/>
            <person name="Galperin M.Y."/>
            <person name="Jogler C."/>
        </authorList>
    </citation>
    <scope>NUCLEOTIDE SEQUENCE [LARGE SCALE GENOMIC DNA]</scope>
    <source>
        <strain evidence="3 4">OJF2</strain>
    </source>
</reference>
<evidence type="ECO:0000313" key="4">
    <source>
        <dbReference type="Proteomes" id="UP000324233"/>
    </source>
</evidence>
<dbReference type="OrthoDB" id="220961at2"/>
<evidence type="ECO:0000256" key="1">
    <source>
        <dbReference type="SAM" id="SignalP"/>
    </source>
</evidence>
<dbReference type="InterPro" id="IPR025297">
    <property type="entry name" value="DUF4159"/>
</dbReference>
<dbReference type="CDD" id="cd00688">
    <property type="entry name" value="ISOPREN_C2_like"/>
    <property type="match status" value="1"/>
</dbReference>
<dbReference type="Gene3D" id="3.40.50.12140">
    <property type="entry name" value="Domain of unknown function DUF4159"/>
    <property type="match status" value="2"/>
</dbReference>
<dbReference type="InterPro" id="IPR008930">
    <property type="entry name" value="Terpenoid_cyclase/PrenylTrfase"/>
</dbReference>
<dbReference type="RefSeq" id="WP_148597768.1">
    <property type="nucleotide sequence ID" value="NZ_CP042997.1"/>
</dbReference>
<feature type="domain" description="DUF4159" evidence="2">
    <location>
        <begin position="357"/>
        <end position="539"/>
    </location>
</feature>
<gene>
    <name evidence="3" type="ORF">OJF2_69140</name>
</gene>
<dbReference type="KEGG" id="agv:OJF2_69140"/>
<accession>A0A5B9WCU3</accession>
<evidence type="ECO:0000259" key="2">
    <source>
        <dbReference type="Pfam" id="PF13709"/>
    </source>
</evidence>
<dbReference type="Gene3D" id="1.50.10.20">
    <property type="match status" value="1"/>
</dbReference>
<feature type="domain" description="DUF4159" evidence="2">
    <location>
        <begin position="568"/>
        <end position="761"/>
    </location>
</feature>
<organism evidence="3 4">
    <name type="scientific">Aquisphaera giovannonii</name>
    <dbReference type="NCBI Taxonomy" id="406548"/>
    <lineage>
        <taxon>Bacteria</taxon>
        <taxon>Pseudomonadati</taxon>
        <taxon>Planctomycetota</taxon>
        <taxon>Planctomycetia</taxon>
        <taxon>Isosphaerales</taxon>
        <taxon>Isosphaeraceae</taxon>
        <taxon>Aquisphaera</taxon>
    </lineage>
</organism>
<keyword evidence="4" id="KW-1185">Reference proteome</keyword>
<name>A0A5B9WCU3_9BACT</name>
<keyword evidence="1" id="KW-0732">Signal</keyword>